<evidence type="ECO:0000256" key="7">
    <source>
        <dbReference type="SAM" id="Phobius"/>
    </source>
</evidence>
<reference evidence="8" key="1">
    <citation type="submission" date="2014-03" db="EMBL/GenBank/DDBJ databases">
        <authorList>
            <person name="Casaregola S."/>
        </authorList>
    </citation>
    <scope>NUCLEOTIDE SEQUENCE [LARGE SCALE GENOMIC DNA]</scope>
    <source>
        <strain evidence="8">CLIB 918</strain>
    </source>
</reference>
<accession>A0A0J9XG81</accession>
<dbReference type="AlphaFoldDB" id="A0A0J9XG81"/>
<keyword evidence="9" id="KW-1185">Reference proteome</keyword>
<feature type="region of interest" description="Disordered" evidence="6">
    <location>
        <begin position="195"/>
        <end position="244"/>
    </location>
</feature>
<evidence type="ECO:0000256" key="5">
    <source>
        <dbReference type="ARBA" id="ARBA00023136"/>
    </source>
</evidence>
<feature type="transmembrane region" description="Helical" evidence="7">
    <location>
        <begin position="160"/>
        <end position="181"/>
    </location>
</feature>
<protein>
    <submittedName>
        <fullName evidence="8">Similar to Saccharomyces cerevisiae YKL119C VPH2 Integral membrane protein required for vacuolar H+-ATPase (V-ATPase) function</fullName>
    </submittedName>
</protein>
<dbReference type="GO" id="GO:0070072">
    <property type="term" value="P:vacuolar proton-transporting V-type ATPase complex assembly"/>
    <property type="evidence" value="ECO:0007669"/>
    <property type="project" value="InterPro"/>
</dbReference>
<gene>
    <name evidence="8" type="ORF">BN980_GECA13s00186g</name>
</gene>
<keyword evidence="5 7" id="KW-0472">Membrane</keyword>
<dbReference type="STRING" id="1173061.A0A0J9XG81"/>
<name>A0A0J9XG81_GEOCN</name>
<comment type="subcellular location">
    <subcellularLocation>
        <location evidence="1">Endoplasmic reticulum membrane</location>
        <topology evidence="1">Multi-pass membrane protein</topology>
    </subcellularLocation>
</comment>
<feature type="transmembrane region" description="Helical" evidence="7">
    <location>
        <begin position="129"/>
        <end position="148"/>
    </location>
</feature>
<dbReference type="Pfam" id="PF11712">
    <property type="entry name" value="Vma12"/>
    <property type="match status" value="1"/>
</dbReference>
<dbReference type="PANTHER" id="PTHR31394">
    <property type="entry name" value="TRANSMEMBRANE PROTEIN 199"/>
    <property type="match status" value="1"/>
</dbReference>
<keyword evidence="3" id="KW-0256">Endoplasmic reticulum</keyword>
<evidence type="ECO:0000256" key="2">
    <source>
        <dbReference type="ARBA" id="ARBA00022692"/>
    </source>
</evidence>
<organism evidence="8 9">
    <name type="scientific">Geotrichum candidum</name>
    <name type="common">Oospora lactis</name>
    <name type="synonym">Dipodascus geotrichum</name>
    <dbReference type="NCBI Taxonomy" id="1173061"/>
    <lineage>
        <taxon>Eukaryota</taxon>
        <taxon>Fungi</taxon>
        <taxon>Dikarya</taxon>
        <taxon>Ascomycota</taxon>
        <taxon>Saccharomycotina</taxon>
        <taxon>Dipodascomycetes</taxon>
        <taxon>Dipodascales</taxon>
        <taxon>Dipodascaceae</taxon>
        <taxon>Geotrichum</taxon>
    </lineage>
</organism>
<dbReference type="GO" id="GO:0005789">
    <property type="term" value="C:endoplasmic reticulum membrane"/>
    <property type="evidence" value="ECO:0007669"/>
    <property type="project" value="UniProtKB-SubCell"/>
</dbReference>
<dbReference type="InterPro" id="IPR021013">
    <property type="entry name" value="ATPase_Vma12"/>
</dbReference>
<evidence type="ECO:0000256" key="4">
    <source>
        <dbReference type="ARBA" id="ARBA00022989"/>
    </source>
</evidence>
<keyword evidence="2 7" id="KW-0812">Transmembrane</keyword>
<evidence type="ECO:0000313" key="8">
    <source>
        <dbReference type="EMBL" id="CDO55916.1"/>
    </source>
</evidence>
<dbReference type="OrthoDB" id="19981at2759"/>
<dbReference type="EMBL" id="CCBN010000013">
    <property type="protein sequence ID" value="CDO55916.1"/>
    <property type="molecule type" value="Genomic_DNA"/>
</dbReference>
<keyword evidence="4 7" id="KW-1133">Transmembrane helix</keyword>
<dbReference type="PANTHER" id="PTHR31394:SF1">
    <property type="entry name" value="TRANSMEMBRANE PROTEIN 199"/>
    <property type="match status" value="1"/>
</dbReference>
<evidence type="ECO:0000313" key="9">
    <source>
        <dbReference type="Proteomes" id="UP000242525"/>
    </source>
</evidence>
<dbReference type="Proteomes" id="UP000242525">
    <property type="component" value="Unassembled WGS sequence"/>
</dbReference>
<evidence type="ECO:0000256" key="1">
    <source>
        <dbReference type="ARBA" id="ARBA00004477"/>
    </source>
</evidence>
<evidence type="ECO:0000256" key="6">
    <source>
        <dbReference type="SAM" id="MobiDB-lite"/>
    </source>
</evidence>
<evidence type="ECO:0000256" key="3">
    <source>
        <dbReference type="ARBA" id="ARBA00022824"/>
    </source>
</evidence>
<proteinExistence type="predicted"/>
<comment type="caution">
    <text evidence="8">The sequence shown here is derived from an EMBL/GenBank/DDBJ whole genome shotgun (WGS) entry which is preliminary data.</text>
</comment>
<sequence length="244" mass="27122">MVSLIITPTISSAIDEYFNDCEKHGQDMKLSKSSAEDYVMFISHKDLIVLSKTTSYSLSKLVVNSSIYHPPKAQPAPKTAEYLKLMEQLRLQQQEREYQELVGASFKSEADRIETPGAMVKEVKEQLSTIVNVLLSVFSVGYAVWYWSGTSTHWAVPTRTLMSVLASLLVVVAETGVYLGYKYRISEARKAEQAKQEVKTPLVGQSGGAKKSEPAVVLKAKTATLSSAREKKSPAVTRRKERRA</sequence>